<proteinExistence type="predicted"/>
<dbReference type="GO" id="GO:0010073">
    <property type="term" value="P:meristem maintenance"/>
    <property type="evidence" value="ECO:0007669"/>
    <property type="project" value="InterPro"/>
</dbReference>
<name>A0A7J9N4B5_GOSSC</name>
<feature type="compositionally biased region" description="Polar residues" evidence="1">
    <location>
        <begin position="237"/>
        <end position="246"/>
    </location>
</feature>
<feature type="non-terminal residue" evidence="3">
    <location>
        <position position="264"/>
    </location>
</feature>
<gene>
    <name evidence="3" type="ORF">Goshw_004816</name>
</gene>
<dbReference type="OrthoDB" id="960611at2759"/>
<protein>
    <recommendedName>
        <fullName evidence="2">Aminotransferase-like plant mobile domain-containing protein</fullName>
    </recommendedName>
</protein>
<evidence type="ECO:0000259" key="2">
    <source>
        <dbReference type="Pfam" id="PF10536"/>
    </source>
</evidence>
<evidence type="ECO:0000256" key="1">
    <source>
        <dbReference type="SAM" id="MobiDB-lite"/>
    </source>
</evidence>
<dbReference type="PANTHER" id="PTHR46033:SF8">
    <property type="entry name" value="PROTEIN MAINTENANCE OF MERISTEMS-LIKE"/>
    <property type="match status" value="1"/>
</dbReference>
<feature type="non-terminal residue" evidence="3">
    <location>
        <position position="1"/>
    </location>
</feature>
<evidence type="ECO:0000313" key="4">
    <source>
        <dbReference type="Proteomes" id="UP000593576"/>
    </source>
</evidence>
<keyword evidence="4" id="KW-1185">Reference proteome</keyword>
<feature type="domain" description="Aminotransferase-like plant mobile" evidence="2">
    <location>
        <begin position="12"/>
        <end position="66"/>
    </location>
</feature>
<comment type="caution">
    <text evidence="3">The sequence shown here is derived from an EMBL/GenBank/DDBJ whole genome shotgun (WGS) entry which is preliminary data.</text>
</comment>
<sequence>FWHVATIGRGCKLKPKLITALVERWRPETHTFHLPCGDYTITLEDMQLQLRLLVDGSALTESVQSADWEPNDSTEVKRIQYARPYILKMIRGYLMPDLSRNLIHLRWLLKLVDFKAAGKFIWGSVLLATLYRRCTSYLGIPIALEDIRLLLDQQSEAQDPTIPAVILEEFFQNLNIWHVNIPLLYYATVEMHQTDRVLRQFRFRQPITVALERLWQVRVESERRNLLNLRRRDDGTGPSTAPTQSLGLIPQPMKPTPQPLQIMP</sequence>
<reference evidence="3 4" key="1">
    <citation type="journal article" date="2019" name="Genome Biol. Evol.">
        <title>Insights into the evolution of the New World diploid cottons (Gossypium, subgenus Houzingenia) based on genome sequencing.</title>
        <authorList>
            <person name="Grover C.E."/>
            <person name="Arick M.A. 2nd"/>
            <person name="Thrash A."/>
            <person name="Conover J.L."/>
            <person name="Sanders W.S."/>
            <person name="Peterson D.G."/>
            <person name="Frelichowski J.E."/>
            <person name="Scheffler J.A."/>
            <person name="Scheffler B.E."/>
            <person name="Wendel J.F."/>
        </authorList>
    </citation>
    <scope>NUCLEOTIDE SEQUENCE [LARGE SCALE GENOMIC DNA]</scope>
    <source>
        <strain evidence="3">1</strain>
        <tissue evidence="3">Leaf</tissue>
    </source>
</reference>
<evidence type="ECO:0000313" key="3">
    <source>
        <dbReference type="EMBL" id="MBA0877439.1"/>
    </source>
</evidence>
<organism evidence="3 4">
    <name type="scientific">Gossypium schwendimanii</name>
    <name type="common">Cotton</name>
    <dbReference type="NCBI Taxonomy" id="34291"/>
    <lineage>
        <taxon>Eukaryota</taxon>
        <taxon>Viridiplantae</taxon>
        <taxon>Streptophyta</taxon>
        <taxon>Embryophyta</taxon>
        <taxon>Tracheophyta</taxon>
        <taxon>Spermatophyta</taxon>
        <taxon>Magnoliopsida</taxon>
        <taxon>eudicotyledons</taxon>
        <taxon>Gunneridae</taxon>
        <taxon>Pentapetalae</taxon>
        <taxon>rosids</taxon>
        <taxon>malvids</taxon>
        <taxon>Malvales</taxon>
        <taxon>Malvaceae</taxon>
        <taxon>Malvoideae</taxon>
        <taxon>Gossypium</taxon>
    </lineage>
</organism>
<accession>A0A7J9N4B5</accession>
<dbReference type="PANTHER" id="PTHR46033">
    <property type="entry name" value="PROTEIN MAIN-LIKE 2"/>
    <property type="match status" value="1"/>
</dbReference>
<dbReference type="EMBL" id="JABFAF010268182">
    <property type="protein sequence ID" value="MBA0877439.1"/>
    <property type="molecule type" value="Genomic_DNA"/>
</dbReference>
<dbReference type="Proteomes" id="UP000593576">
    <property type="component" value="Unassembled WGS sequence"/>
</dbReference>
<dbReference type="AlphaFoldDB" id="A0A7J9N4B5"/>
<dbReference type="InterPro" id="IPR019557">
    <property type="entry name" value="AminoTfrase-like_pln_mobile"/>
</dbReference>
<dbReference type="InterPro" id="IPR044824">
    <property type="entry name" value="MAIN-like"/>
</dbReference>
<feature type="region of interest" description="Disordered" evidence="1">
    <location>
        <begin position="229"/>
        <end position="264"/>
    </location>
</feature>
<dbReference type="Pfam" id="PF10536">
    <property type="entry name" value="PMD"/>
    <property type="match status" value="1"/>
</dbReference>